<evidence type="ECO:0000256" key="4">
    <source>
        <dbReference type="ARBA" id="ARBA00022448"/>
    </source>
</evidence>
<protein>
    <recommendedName>
        <fullName evidence="9">AP-1 complex subunit gamma</fullName>
    </recommendedName>
</protein>
<evidence type="ECO:0000256" key="6">
    <source>
        <dbReference type="ARBA" id="ARBA00023034"/>
    </source>
</evidence>
<dbReference type="Pfam" id="PF02883">
    <property type="entry name" value="Alpha_adaptinC2"/>
    <property type="match status" value="1"/>
</dbReference>
<reference evidence="11 12" key="1">
    <citation type="journal article" date="2019" name="Front. Genet.">
        <title>Whole-Genome Sequencing of the Opportunistic Yeast Pathogen Candida inconspicua Uncovers Its Hybrid Origin.</title>
        <authorList>
            <person name="Mixao V."/>
            <person name="Hansen A.P."/>
            <person name="Saus E."/>
            <person name="Boekhout T."/>
            <person name="Lass-Florl C."/>
            <person name="Gabaldon T."/>
        </authorList>
    </citation>
    <scope>NUCLEOTIDE SEQUENCE [LARGE SCALE GENOMIC DNA]</scope>
    <source>
        <strain evidence="11 12">CBS 180</strain>
    </source>
</reference>
<evidence type="ECO:0000256" key="7">
    <source>
        <dbReference type="ARBA" id="ARBA00023136"/>
    </source>
</evidence>
<evidence type="ECO:0000313" key="11">
    <source>
        <dbReference type="EMBL" id="TID24563.1"/>
    </source>
</evidence>
<keyword evidence="5 9" id="KW-0653">Protein transport</keyword>
<dbReference type="STRING" id="52247.A0A4T0WZJ5"/>
<organism evidence="11 12">
    <name type="scientific">Pichia inconspicua</name>
    <dbReference type="NCBI Taxonomy" id="52247"/>
    <lineage>
        <taxon>Eukaryota</taxon>
        <taxon>Fungi</taxon>
        <taxon>Dikarya</taxon>
        <taxon>Ascomycota</taxon>
        <taxon>Saccharomycotina</taxon>
        <taxon>Pichiomycetes</taxon>
        <taxon>Pichiales</taxon>
        <taxon>Pichiaceae</taxon>
        <taxon>Pichia</taxon>
    </lineage>
</organism>
<dbReference type="OrthoDB" id="28053at2759"/>
<dbReference type="SUPFAM" id="SSF48371">
    <property type="entry name" value="ARM repeat"/>
    <property type="match status" value="1"/>
</dbReference>
<dbReference type="GO" id="GO:0016482">
    <property type="term" value="P:cytosolic transport"/>
    <property type="evidence" value="ECO:0007669"/>
    <property type="project" value="UniProtKB-ARBA"/>
</dbReference>
<proteinExistence type="inferred from homology"/>
<dbReference type="PROSITE" id="PS50180">
    <property type="entry name" value="GAE"/>
    <property type="match status" value="1"/>
</dbReference>
<dbReference type="Pfam" id="PF01602">
    <property type="entry name" value="Adaptin_N"/>
    <property type="match status" value="1"/>
</dbReference>
<dbReference type="InterPro" id="IPR002553">
    <property type="entry name" value="Clathrin/coatomer_adapt-like_N"/>
</dbReference>
<dbReference type="Proteomes" id="UP000307173">
    <property type="component" value="Unassembled WGS sequence"/>
</dbReference>
<comment type="similarity">
    <text evidence="3 9">Belongs to the adaptor complexes large subunit family.</text>
</comment>
<dbReference type="PANTHER" id="PTHR22780">
    <property type="entry name" value="ADAPTIN, ALPHA/GAMMA/EPSILON"/>
    <property type="match status" value="1"/>
</dbReference>
<evidence type="ECO:0000313" key="12">
    <source>
        <dbReference type="Proteomes" id="UP000307173"/>
    </source>
</evidence>
<dbReference type="SUPFAM" id="SSF49348">
    <property type="entry name" value="Clathrin adaptor appendage domain"/>
    <property type="match status" value="1"/>
</dbReference>
<dbReference type="PIRSF" id="PIRSF037094">
    <property type="entry name" value="AP1_complex_gamma"/>
    <property type="match status" value="1"/>
</dbReference>
<evidence type="ECO:0000256" key="2">
    <source>
        <dbReference type="ARBA" id="ARBA00004555"/>
    </source>
</evidence>
<dbReference type="GO" id="GO:0005829">
    <property type="term" value="C:cytosol"/>
    <property type="evidence" value="ECO:0007669"/>
    <property type="project" value="GOC"/>
</dbReference>
<keyword evidence="12" id="KW-1185">Reference proteome</keyword>
<dbReference type="GO" id="GO:0006886">
    <property type="term" value="P:intracellular protein transport"/>
    <property type="evidence" value="ECO:0007669"/>
    <property type="project" value="UniProtKB-UniRule"/>
</dbReference>
<evidence type="ECO:0000256" key="8">
    <source>
        <dbReference type="ARBA" id="ARBA00023329"/>
    </source>
</evidence>
<evidence type="ECO:0000259" key="10">
    <source>
        <dbReference type="PROSITE" id="PS50180"/>
    </source>
</evidence>
<dbReference type="InterPro" id="IPR008153">
    <property type="entry name" value="GAE_dom"/>
</dbReference>
<evidence type="ECO:0000256" key="3">
    <source>
        <dbReference type="ARBA" id="ARBA00006613"/>
    </source>
</evidence>
<dbReference type="GO" id="GO:0016192">
    <property type="term" value="P:vesicle-mediated transport"/>
    <property type="evidence" value="ECO:0007669"/>
    <property type="project" value="InterPro"/>
</dbReference>
<dbReference type="AlphaFoldDB" id="A0A4T0WZJ5"/>
<gene>
    <name evidence="11" type="ORF">CANINC_003035</name>
</gene>
<accession>A0A4T0WZJ5</accession>
<dbReference type="InterPro" id="IPR011989">
    <property type="entry name" value="ARM-like"/>
</dbReference>
<dbReference type="GO" id="GO:0030121">
    <property type="term" value="C:AP-1 adaptor complex"/>
    <property type="evidence" value="ECO:0007669"/>
    <property type="project" value="InterPro"/>
</dbReference>
<dbReference type="InterPro" id="IPR050840">
    <property type="entry name" value="Adaptor_Complx_Large_Subunit"/>
</dbReference>
<evidence type="ECO:0000256" key="1">
    <source>
        <dbReference type="ARBA" id="ARBA00004156"/>
    </source>
</evidence>
<dbReference type="InterPro" id="IPR016024">
    <property type="entry name" value="ARM-type_fold"/>
</dbReference>
<dbReference type="InterPro" id="IPR013041">
    <property type="entry name" value="Clathrin_app_Ig-like_sf"/>
</dbReference>
<evidence type="ECO:0000256" key="9">
    <source>
        <dbReference type="PIRNR" id="PIRNR037094"/>
    </source>
</evidence>
<keyword evidence="4 9" id="KW-0813">Transport</keyword>
<dbReference type="Gene3D" id="1.25.10.10">
    <property type="entry name" value="Leucine-rich Repeat Variant"/>
    <property type="match status" value="1"/>
</dbReference>
<keyword evidence="8 9" id="KW-0968">Cytoplasmic vesicle</keyword>
<name>A0A4T0WZJ5_9ASCO</name>
<dbReference type="EMBL" id="SELW01000507">
    <property type="protein sequence ID" value="TID24563.1"/>
    <property type="molecule type" value="Genomic_DNA"/>
</dbReference>
<dbReference type="Gene3D" id="2.60.40.1230">
    <property type="match status" value="1"/>
</dbReference>
<comment type="subcellular location">
    <subcellularLocation>
        <location evidence="1">Cytoplasmic vesicle membrane</location>
    </subcellularLocation>
    <subcellularLocation>
        <location evidence="2">Golgi apparatus</location>
    </subcellularLocation>
</comment>
<evidence type="ECO:0000256" key="5">
    <source>
        <dbReference type="ARBA" id="ARBA00022927"/>
    </source>
</evidence>
<feature type="domain" description="GAE" evidence="10">
    <location>
        <begin position="665"/>
        <end position="779"/>
    </location>
</feature>
<dbReference type="SMART" id="SM00809">
    <property type="entry name" value="Alpha_adaptinC2"/>
    <property type="match status" value="1"/>
</dbReference>
<dbReference type="InterPro" id="IPR017107">
    <property type="entry name" value="AP1_complex_gsu"/>
</dbReference>
<keyword evidence="6 9" id="KW-0333">Golgi apparatus</keyword>
<comment type="caution">
    <text evidence="11">The sequence shown here is derived from an EMBL/GenBank/DDBJ whole genome shotgun (WGS) entry which is preliminary data.</text>
</comment>
<dbReference type="InterPro" id="IPR008152">
    <property type="entry name" value="Clathrin_a/b/g-adaptin_app_Ig"/>
</dbReference>
<sequence length="781" mass="87649">MGSLKTFIKSVRNAKTLAAERAVIRKESAKLRSSFRDPHIDNDKRRKNIQKLLYLYIIGESTYFGQVECLKLIASPRFTDKRIGYLVAMLILDESQDIITLLTNSLDLDMQSSNQYIIGLALTTLGNIATSELAKDLYPNVEHLIQSSNIYIKKKAVMVASKLVIKDPMLAEVYLPYISNLLDEKDHAVLMGTCTLINSIHDSDPSTHLDLRKLIPKIVSKLKFTSTNDFSPEYDIKGVPDLFLICALLRNIRVILQDSNEVENVEQLNDVLTAICARFENFTNAGFAILYECVKTIFSINLDSSLKVLGINILSKFLTQKSNNIRYVALDTLLKVIDYEPLAVQRHRVMIVACLRDGDVSIRRRALELTFGIMNQQNIKILTKELMQYLNSETDQELKEYITFQLSLAFEKFNADPEFITSAIVEMLNAAGNSCNDLVISSTLATLMKVGSKELIKRTLVNLFTSAKKNLYEQYGLALITVWCLGEYYDWVSSEVLEADVVKSLEMILTVNTYANEQDKVQMKLYVLTTCLKLSVKFKSSAYLDRLEKVIQSMDQDINLEIQSRAIEYLKIFHQPKSIRKGLLERMPAPAYKKHDNLALLNRSSTIKSGSETTAAKDTDDLLDLLGDGLTKPVKTVKDNEKPAASAIDLLSDLFGTSSIEVKKLVNEPVSVEAFNDNVIKVGIVEKNTGNGVAELETIVKNVSINDRITDITLLCAVPKSQKLQLSAISKTALSSEEFTLLNMNITGPEGAKIKIRFKLSYTVNGGKVDKQFDYLHANKL</sequence>
<keyword evidence="7 9" id="KW-0472">Membrane</keyword>